<organism evidence="2 3">
    <name type="scientific">Pseudomonas phage Littlefix</name>
    <dbReference type="NCBI Taxonomy" id="2079289"/>
    <lineage>
        <taxon>Viruses</taxon>
        <taxon>Duplodnaviria</taxon>
        <taxon>Heunggongvirae</taxon>
        <taxon>Uroviricota</taxon>
        <taxon>Caudoviricetes</taxon>
        <taxon>Schitoviridae</taxon>
        <taxon>Littlefixvirus</taxon>
        <taxon>Littlefixvirus littlefix</taxon>
    </lineage>
</organism>
<protein>
    <submittedName>
        <fullName evidence="2">Uncharacterized protein</fullName>
    </submittedName>
</protein>
<evidence type="ECO:0000313" key="2">
    <source>
        <dbReference type="EMBL" id="AUV61822.1"/>
    </source>
</evidence>
<sequence>MSKAVLKHWYIASFMVQHPGLWVPTSFVFGLEEMGVTIADLHRAKHENNVPENSVIIAVSYLGFKTNKAMQGLPDIDPPTEPSEKFKEGMVAAIKYVESDSNPILNPYSLNPDNDPQLMHDADEWNRGYRTVRTSHYDPKYDTAKPMVPTVHKEQLPSTPQKEAVKTPSEVTKNTK</sequence>
<feature type="region of interest" description="Disordered" evidence="1">
    <location>
        <begin position="151"/>
        <end position="176"/>
    </location>
</feature>
<evidence type="ECO:0000313" key="3">
    <source>
        <dbReference type="Proteomes" id="UP000240903"/>
    </source>
</evidence>
<name>A0A2K9VHR7_9CAUD</name>
<keyword evidence="3" id="KW-1185">Reference proteome</keyword>
<dbReference type="EMBL" id="MG775260">
    <property type="protein sequence ID" value="AUV61822.1"/>
    <property type="molecule type" value="Genomic_DNA"/>
</dbReference>
<reference evidence="3" key="1">
    <citation type="submission" date="2018-01" db="EMBL/GenBank/DDBJ databases">
        <title>Pseudomonas phages infecting Pseudomonas sp. isolated from Prunus avium.</title>
        <authorList>
            <person name="Colberg O."/>
            <person name="Carstens A.B."/>
            <person name="Kot W."/>
            <person name="Hansen L.H."/>
        </authorList>
    </citation>
    <scope>NUCLEOTIDE SEQUENCE [LARGE SCALE GENOMIC DNA]</scope>
</reference>
<evidence type="ECO:0000256" key="1">
    <source>
        <dbReference type="SAM" id="MobiDB-lite"/>
    </source>
</evidence>
<accession>A0A2K9VHR7</accession>
<gene>
    <name evidence="2" type="ORF">PsPhLittlefix_gp07</name>
</gene>
<dbReference type="Proteomes" id="UP000240903">
    <property type="component" value="Segment"/>
</dbReference>
<proteinExistence type="predicted"/>